<dbReference type="Gene3D" id="1.50.10.140">
    <property type="match status" value="1"/>
</dbReference>
<dbReference type="HOGENOM" id="CLU_034087_0_0_6"/>
<evidence type="ECO:0000259" key="2">
    <source>
        <dbReference type="Pfam" id="PF11329"/>
    </source>
</evidence>
<gene>
    <name evidence="3" type="ORF">BegalDRAFT_1658</name>
</gene>
<dbReference type="AlphaFoldDB" id="I3CFZ4"/>
<feature type="transmembrane region" description="Helical" evidence="1">
    <location>
        <begin position="12"/>
        <end position="33"/>
    </location>
</feature>
<protein>
    <recommendedName>
        <fullName evidence="2">DUF3131 domain-containing protein</fullName>
    </recommendedName>
</protein>
<keyword evidence="1" id="KW-0472">Membrane</keyword>
<dbReference type="OrthoDB" id="9147113at2"/>
<sequence>MTFKDGLTRARSHIMFILALIVAFIIVEQLNMLDQTLHSSTKIPKTTIDYPLRPITPLNTEQLKQAQIAWQYFEQNYQAQTGLVNSVDQYTATTMWDTASYLMALISAYQLEIISPFTFDQRVSLLLTSLARMPLFDNQLPNKSYNTISLEMTDYNNVPLARGIGWSAIDIARLLVPFNILVWQYPQHTPAIQKVIRRLDFSALVHNGQMMGAIVDSTGKTVYVQEGRLGYEQYAAKSLALLGLDVSVALHYTDFLKLLPMYNINIPTDYRTPDRYDAHNYVVSESYILDGLEFGWDDTSRELAYRVYQVQEARYKDTQLLTAVSEDHIDQAPYFVYNTIYSSGHFWNTITDKGEDASQFKSLSLKAVFGWHVLYQTDYTQLMIEKVNQLYDEKKGWYAGLYEKNQQANKAITANTNAIVLESLNYQRAGKLLKFQ</sequence>
<dbReference type="Proteomes" id="UP000005744">
    <property type="component" value="Unassembled WGS sequence"/>
</dbReference>
<dbReference type="EMBL" id="JH600070">
    <property type="protein sequence ID" value="EIJ42537.1"/>
    <property type="molecule type" value="Genomic_DNA"/>
</dbReference>
<dbReference type="RefSeq" id="WP_002685570.1">
    <property type="nucleotide sequence ID" value="NZ_JH600070.1"/>
</dbReference>
<keyword evidence="4" id="KW-1185">Reference proteome</keyword>
<evidence type="ECO:0000256" key="1">
    <source>
        <dbReference type="SAM" id="Phobius"/>
    </source>
</evidence>
<feature type="domain" description="DUF3131" evidence="2">
    <location>
        <begin position="65"/>
        <end position="429"/>
    </location>
</feature>
<keyword evidence="1" id="KW-0812">Transmembrane</keyword>
<name>I3CFZ4_9GAMM</name>
<evidence type="ECO:0000313" key="3">
    <source>
        <dbReference type="EMBL" id="EIJ42537.1"/>
    </source>
</evidence>
<reference evidence="3 4" key="1">
    <citation type="submission" date="2011-11" db="EMBL/GenBank/DDBJ databases">
        <title>Improved High-Quality Draft sequence of Beggiatoa alba B18lD.</title>
        <authorList>
            <consortium name="US DOE Joint Genome Institute"/>
            <person name="Lucas S."/>
            <person name="Han J."/>
            <person name="Lapidus A."/>
            <person name="Cheng J.-F."/>
            <person name="Goodwin L."/>
            <person name="Pitluck S."/>
            <person name="Peters L."/>
            <person name="Mikhailova N."/>
            <person name="Held B."/>
            <person name="Detter J.C."/>
            <person name="Han C."/>
            <person name="Tapia R."/>
            <person name="Land M."/>
            <person name="Hauser L."/>
            <person name="Kyrpides N."/>
            <person name="Ivanova N."/>
            <person name="Pagani I."/>
            <person name="Samuel K."/>
            <person name="Teske A."/>
            <person name="Mueller J."/>
            <person name="Woyke T."/>
        </authorList>
    </citation>
    <scope>NUCLEOTIDE SEQUENCE [LARGE SCALE GENOMIC DNA]</scope>
    <source>
        <strain evidence="3 4">B18LD</strain>
    </source>
</reference>
<evidence type="ECO:0000313" key="4">
    <source>
        <dbReference type="Proteomes" id="UP000005744"/>
    </source>
</evidence>
<dbReference type="STRING" id="395493.BegalDRAFT_1658"/>
<proteinExistence type="predicted"/>
<organism evidence="3 4">
    <name type="scientific">Beggiatoa alba B18LD</name>
    <dbReference type="NCBI Taxonomy" id="395493"/>
    <lineage>
        <taxon>Bacteria</taxon>
        <taxon>Pseudomonadati</taxon>
        <taxon>Pseudomonadota</taxon>
        <taxon>Gammaproteobacteria</taxon>
        <taxon>Thiotrichales</taxon>
        <taxon>Thiotrichaceae</taxon>
        <taxon>Beggiatoa</taxon>
    </lineage>
</organism>
<dbReference type="Pfam" id="PF11329">
    <property type="entry name" value="DUF3131"/>
    <property type="match status" value="1"/>
</dbReference>
<accession>I3CFZ4</accession>
<keyword evidence="1" id="KW-1133">Transmembrane helix</keyword>
<dbReference type="eggNOG" id="COG3459">
    <property type="taxonomic scope" value="Bacteria"/>
</dbReference>
<dbReference type="InterPro" id="IPR021478">
    <property type="entry name" value="DUF3131"/>
</dbReference>